<name>A0ABY8QXF6_9MICO</name>
<evidence type="ECO:0000313" key="2">
    <source>
        <dbReference type="Proteomes" id="UP001209083"/>
    </source>
</evidence>
<evidence type="ECO:0000313" key="1">
    <source>
        <dbReference type="EMBL" id="WGW13695.1"/>
    </source>
</evidence>
<dbReference type="EMBL" id="CP090958">
    <property type="protein sequence ID" value="WGW13695.1"/>
    <property type="molecule type" value="Genomic_DNA"/>
</dbReference>
<keyword evidence="2" id="KW-1185">Reference proteome</keyword>
<gene>
    <name evidence="1" type="ORF">LWF01_08035</name>
</gene>
<dbReference type="RefSeq" id="WP_349640518.1">
    <property type="nucleotide sequence ID" value="NZ_CP090958.1"/>
</dbReference>
<evidence type="ECO:0008006" key="3">
    <source>
        <dbReference type="Google" id="ProtNLM"/>
    </source>
</evidence>
<protein>
    <recommendedName>
        <fullName evidence="3">Recombinase A</fullName>
    </recommendedName>
</protein>
<dbReference type="Proteomes" id="UP001209083">
    <property type="component" value="Chromosome"/>
</dbReference>
<organism evidence="1 2">
    <name type="scientific">Saxibacter everestensis</name>
    <dbReference type="NCBI Taxonomy" id="2909229"/>
    <lineage>
        <taxon>Bacteria</taxon>
        <taxon>Bacillati</taxon>
        <taxon>Actinomycetota</taxon>
        <taxon>Actinomycetes</taxon>
        <taxon>Micrococcales</taxon>
        <taxon>Brevibacteriaceae</taxon>
        <taxon>Saxibacter</taxon>
    </lineage>
</organism>
<proteinExistence type="predicted"/>
<accession>A0ABY8QXF6</accession>
<reference evidence="1 2" key="1">
    <citation type="submission" date="2023-05" db="EMBL/GenBank/DDBJ databases">
        <title>Lithophilousrod everest ZFBP1038 complete genpme.</title>
        <authorList>
            <person name="Tian M."/>
        </authorList>
    </citation>
    <scope>NUCLEOTIDE SEQUENCE [LARGE SCALE GENOMIC DNA]</scope>
    <source>
        <strain evidence="1 2">ZFBP1038</strain>
    </source>
</reference>
<sequence length="271" mass="27753">MSISVAELSRQFGLSTATGPLAAEKTLPVNQTLAPLLGSSGLRRGSSLSVTGTGSLSLAIALAAQASSEGYWCTVLGLPGLGLGAVSDLGVDLERLVCVPDPGQDWLRVLSILVESVDLLIVRPPGVPPPAQLNRLSAKLREREAVLIAMSSWPGSDTRLNVVDQTWHGLENGHGRLSRRNLRVRAEGRGGARDSIASVWLPNRGGGISAAVAVDSDSVGTATATAGMTGVGTVTVSTTTVAASTVAAGTVSAATVAASKRTSRRHPRILP</sequence>